<evidence type="ECO:0000256" key="6">
    <source>
        <dbReference type="HAMAP-Rule" id="MF_00379"/>
    </source>
</evidence>
<dbReference type="InterPro" id="IPR027266">
    <property type="entry name" value="TrmE/GcvT-like"/>
</dbReference>
<dbReference type="InterPro" id="IPR025867">
    <property type="entry name" value="MnmE_helical"/>
</dbReference>
<dbReference type="Proteomes" id="UP000190774">
    <property type="component" value="Unassembled WGS sequence"/>
</dbReference>
<dbReference type="STRING" id="48467.SAMN02745166_04041"/>
<dbReference type="InterPro" id="IPR031168">
    <property type="entry name" value="G_TrmE"/>
</dbReference>
<keyword evidence="3 6" id="KW-0547">Nucleotide-binding</keyword>
<dbReference type="GO" id="GO:0005525">
    <property type="term" value="F:GTP binding"/>
    <property type="evidence" value="ECO:0007669"/>
    <property type="project" value="UniProtKB-UniRule"/>
</dbReference>
<evidence type="ECO:0000256" key="1">
    <source>
        <dbReference type="ARBA" id="ARBA00011043"/>
    </source>
</evidence>
<name>A0A1T4YRN0_9BACT</name>
<keyword evidence="6" id="KW-0479">Metal-binding</keyword>
<dbReference type="AlphaFoldDB" id="A0A1T4YRN0"/>
<evidence type="ECO:0000256" key="3">
    <source>
        <dbReference type="ARBA" id="ARBA00022741"/>
    </source>
</evidence>
<feature type="binding site" evidence="6">
    <location>
        <position position="250"/>
    </location>
    <ligand>
        <name>K(+)</name>
        <dbReference type="ChEBI" id="CHEBI:29103"/>
    </ligand>
</feature>
<dbReference type="Pfam" id="PF10396">
    <property type="entry name" value="TrmE_N"/>
    <property type="match status" value="1"/>
</dbReference>
<dbReference type="HAMAP" id="MF_00379">
    <property type="entry name" value="GTPase_MnmE"/>
    <property type="match status" value="1"/>
</dbReference>
<dbReference type="Pfam" id="PF12631">
    <property type="entry name" value="MnmE_helical"/>
    <property type="match status" value="1"/>
</dbReference>
<feature type="domain" description="TrmE-type G" evidence="8">
    <location>
        <begin position="219"/>
        <end position="369"/>
    </location>
</feature>
<evidence type="ECO:0000256" key="5">
    <source>
        <dbReference type="ARBA" id="ARBA00023134"/>
    </source>
</evidence>
<keyword evidence="6" id="KW-0460">Magnesium</keyword>
<feature type="binding site" evidence="6">
    <location>
        <begin position="248"/>
        <end position="254"/>
    </location>
    <ligand>
        <name>GTP</name>
        <dbReference type="ChEBI" id="CHEBI:37565"/>
    </ligand>
</feature>
<dbReference type="Gene3D" id="3.40.50.300">
    <property type="entry name" value="P-loop containing nucleotide triphosphate hydrolases"/>
    <property type="match status" value="1"/>
</dbReference>
<dbReference type="NCBIfam" id="TIGR00231">
    <property type="entry name" value="small_GTP"/>
    <property type="match status" value="1"/>
</dbReference>
<dbReference type="InterPro" id="IPR006073">
    <property type="entry name" value="GTP-bd"/>
</dbReference>
<dbReference type="PROSITE" id="PS51709">
    <property type="entry name" value="G_TRME"/>
    <property type="match status" value="1"/>
</dbReference>
<dbReference type="NCBIfam" id="TIGR00450">
    <property type="entry name" value="mnmE_trmE_thdF"/>
    <property type="match status" value="1"/>
</dbReference>
<sequence length="448" mass="47894">MLQDTIAAISTALGEAAISVIRITGGGAFPLAEKVFRGSRSLHELQRRQAHLVTAVDASGDTLDQGLLLLFSAPASYTGEDVVEFHGHGGLLVTQKLLEAVLTAGARPAEPGEFTQRAFLNGKMDLTQAEAVMDLIHAQSTLALKAAHEQLGGAIGREATVLREELIPVLAHVEAYIDFPEEDISPDTGAALVAKMDHVLERTHRLLATSEQGRILRHGARTVICGEPNVGKSSLLNLLLGFERAIVSSIAGTTRDTIEEIIQVHGIPLRLVDTAGLRSSTDDIERIGIERTQRELERADLVLEVVDGSLPPAQAKRVTLPPGAEGRHLLILNKADQGLAPGWQEGISLSCRETTGVDALRDAIRAVVMRAGTMQADHPVAINARHKACFERIADRVMAARVALIDGAGPEYVALDLREALQALGEVTGGVDIEQILDVIFSSFCIGK</sequence>
<keyword evidence="4 6" id="KW-0630">Potassium</keyword>
<feature type="binding site" evidence="6">
    <location>
        <position position="84"/>
    </location>
    <ligand>
        <name>(6S)-5-formyl-5,6,7,8-tetrahydrofolate</name>
        <dbReference type="ChEBI" id="CHEBI:57457"/>
    </ligand>
</feature>
<comment type="function">
    <text evidence="6">Exhibits a very high intrinsic GTPase hydrolysis rate. Involved in the addition of a carboxymethylaminomethyl (cmnm) group at the wobble position (U34) of certain tRNAs, forming tRNA-cmnm(5)s(2)U34.</text>
</comment>
<evidence type="ECO:0000256" key="7">
    <source>
        <dbReference type="RuleBase" id="RU003313"/>
    </source>
</evidence>
<dbReference type="GO" id="GO:0005829">
    <property type="term" value="C:cytosol"/>
    <property type="evidence" value="ECO:0007669"/>
    <property type="project" value="TreeGrafter"/>
</dbReference>
<feature type="binding site" evidence="6">
    <location>
        <position position="448"/>
    </location>
    <ligand>
        <name>(6S)-5-formyl-5,6,7,8-tetrahydrofolate</name>
        <dbReference type="ChEBI" id="CHEBI:57457"/>
    </ligand>
</feature>
<comment type="subcellular location">
    <subcellularLocation>
        <location evidence="6">Cytoplasm</location>
    </subcellularLocation>
</comment>
<evidence type="ECO:0000259" key="8">
    <source>
        <dbReference type="PROSITE" id="PS51709"/>
    </source>
</evidence>
<feature type="binding site" evidence="6">
    <location>
        <begin position="229"/>
        <end position="234"/>
    </location>
    <ligand>
        <name>GTP</name>
        <dbReference type="ChEBI" id="CHEBI:37565"/>
    </ligand>
</feature>
<dbReference type="GO" id="GO:0002098">
    <property type="term" value="P:tRNA wobble uridine modification"/>
    <property type="evidence" value="ECO:0007669"/>
    <property type="project" value="TreeGrafter"/>
</dbReference>
<feature type="binding site" evidence="6">
    <location>
        <position position="233"/>
    </location>
    <ligand>
        <name>Mg(2+)</name>
        <dbReference type="ChEBI" id="CHEBI:18420"/>
    </ligand>
</feature>
<dbReference type="InterPro" id="IPR005225">
    <property type="entry name" value="Small_GTP-bd"/>
</dbReference>
<evidence type="ECO:0000256" key="4">
    <source>
        <dbReference type="ARBA" id="ARBA00022958"/>
    </source>
</evidence>
<comment type="caution">
    <text evidence="6">Lacks conserved residue(s) required for the propagation of feature annotation.</text>
</comment>
<evidence type="ECO:0000313" key="10">
    <source>
        <dbReference type="Proteomes" id="UP000190774"/>
    </source>
</evidence>
<dbReference type="Pfam" id="PF01926">
    <property type="entry name" value="MMR_HSR1"/>
    <property type="match status" value="1"/>
</dbReference>
<dbReference type="CDD" id="cd04164">
    <property type="entry name" value="trmE"/>
    <property type="match status" value="1"/>
</dbReference>
<dbReference type="GO" id="GO:0003924">
    <property type="term" value="F:GTPase activity"/>
    <property type="evidence" value="ECO:0007669"/>
    <property type="project" value="UniProtKB-UniRule"/>
</dbReference>
<keyword evidence="5 6" id="KW-0342">GTP-binding</keyword>
<dbReference type="OrthoDB" id="9805918at2"/>
<dbReference type="InterPro" id="IPR027368">
    <property type="entry name" value="MnmE_dom2"/>
</dbReference>
<dbReference type="SUPFAM" id="SSF116878">
    <property type="entry name" value="TrmE connector domain"/>
    <property type="match status" value="1"/>
</dbReference>
<dbReference type="GO" id="GO:0046872">
    <property type="term" value="F:metal ion binding"/>
    <property type="evidence" value="ECO:0007669"/>
    <property type="project" value="UniProtKB-KW"/>
</dbReference>
<dbReference type="InterPro" id="IPR004520">
    <property type="entry name" value="GTPase_MnmE"/>
</dbReference>
<keyword evidence="6" id="KW-0963">Cytoplasm</keyword>
<organism evidence="9 10">
    <name type="scientific">Prosthecobacter debontii</name>
    <dbReference type="NCBI Taxonomy" id="48467"/>
    <lineage>
        <taxon>Bacteria</taxon>
        <taxon>Pseudomonadati</taxon>
        <taxon>Verrucomicrobiota</taxon>
        <taxon>Verrucomicrobiia</taxon>
        <taxon>Verrucomicrobiales</taxon>
        <taxon>Verrucomicrobiaceae</taxon>
        <taxon>Prosthecobacter</taxon>
    </lineage>
</organism>
<evidence type="ECO:0000313" key="9">
    <source>
        <dbReference type="EMBL" id="SKB04333.1"/>
    </source>
</evidence>
<dbReference type="PANTHER" id="PTHR42714">
    <property type="entry name" value="TRNA MODIFICATION GTPASE GTPBP3"/>
    <property type="match status" value="1"/>
</dbReference>
<feature type="binding site" evidence="6">
    <location>
        <position position="254"/>
    </location>
    <ligand>
        <name>Mg(2+)</name>
        <dbReference type="ChEBI" id="CHEBI:18420"/>
    </ligand>
</feature>
<dbReference type="Gene3D" id="1.20.120.430">
    <property type="entry name" value="tRNA modification GTPase MnmE domain 2"/>
    <property type="match status" value="1"/>
</dbReference>
<comment type="cofactor">
    <cofactor evidence="6">
        <name>K(+)</name>
        <dbReference type="ChEBI" id="CHEBI:29103"/>
    </cofactor>
    <text evidence="6">Binds 1 potassium ion per subunit.</text>
</comment>
<feature type="binding site" evidence="6">
    <location>
        <position position="229"/>
    </location>
    <ligand>
        <name>K(+)</name>
        <dbReference type="ChEBI" id="CHEBI:29103"/>
    </ligand>
</feature>
<keyword evidence="6" id="KW-0378">Hydrolase</keyword>
<comment type="similarity">
    <text evidence="1 6 7">Belongs to the TRAFAC class TrmE-Era-EngA-EngB-Septin-like GTPase superfamily. TrmE GTPase family.</text>
</comment>
<gene>
    <name evidence="6" type="primary">mnmE</name>
    <name evidence="6" type="synonym">trmE</name>
    <name evidence="9" type="ORF">SAMN02745166_04041</name>
</gene>
<dbReference type="GO" id="GO:0030488">
    <property type="term" value="P:tRNA methylation"/>
    <property type="evidence" value="ECO:0007669"/>
    <property type="project" value="TreeGrafter"/>
</dbReference>
<accession>A0A1T4YRN0</accession>
<dbReference type="NCBIfam" id="NF003661">
    <property type="entry name" value="PRK05291.1-3"/>
    <property type="match status" value="1"/>
</dbReference>
<dbReference type="CDD" id="cd14858">
    <property type="entry name" value="TrmE_N"/>
    <property type="match status" value="1"/>
</dbReference>
<feature type="binding site" evidence="6">
    <location>
        <begin position="333"/>
        <end position="336"/>
    </location>
    <ligand>
        <name>GTP</name>
        <dbReference type="ChEBI" id="CHEBI:37565"/>
    </ligand>
</feature>
<proteinExistence type="inferred from homology"/>
<dbReference type="InterPro" id="IPR027417">
    <property type="entry name" value="P-loop_NTPase"/>
</dbReference>
<feature type="binding site" evidence="6">
    <location>
        <position position="22"/>
    </location>
    <ligand>
        <name>(6S)-5-formyl-5,6,7,8-tetrahydrofolate</name>
        <dbReference type="ChEBI" id="CHEBI:57457"/>
    </ligand>
</feature>
<feature type="binding site" evidence="6">
    <location>
        <position position="253"/>
    </location>
    <ligand>
        <name>K(+)</name>
        <dbReference type="ChEBI" id="CHEBI:29103"/>
    </ligand>
</feature>
<dbReference type="EMBL" id="FUYE01000016">
    <property type="protein sequence ID" value="SKB04333.1"/>
    <property type="molecule type" value="Genomic_DNA"/>
</dbReference>
<protein>
    <recommendedName>
        <fullName evidence="6">tRNA modification GTPase MnmE</fullName>
        <ecNumber evidence="6">3.6.-.-</ecNumber>
    </recommendedName>
</protein>
<dbReference type="EC" id="3.6.-.-" evidence="6"/>
<dbReference type="PANTHER" id="PTHR42714:SF2">
    <property type="entry name" value="TRNA MODIFICATION GTPASE GTPBP3, MITOCHONDRIAL"/>
    <property type="match status" value="1"/>
</dbReference>
<dbReference type="Gene3D" id="3.30.1360.120">
    <property type="entry name" value="Probable tRNA modification gtpase trme, domain 1"/>
    <property type="match status" value="1"/>
</dbReference>
<feature type="binding site" evidence="6">
    <location>
        <position position="248"/>
    </location>
    <ligand>
        <name>K(+)</name>
        <dbReference type="ChEBI" id="CHEBI:29103"/>
    </ligand>
</feature>
<feature type="binding site" evidence="6">
    <location>
        <position position="123"/>
    </location>
    <ligand>
        <name>(6S)-5-formyl-5,6,7,8-tetrahydrofolate</name>
        <dbReference type="ChEBI" id="CHEBI:57457"/>
    </ligand>
</feature>
<feature type="binding site" evidence="6">
    <location>
        <begin position="273"/>
        <end position="276"/>
    </location>
    <ligand>
        <name>GTP</name>
        <dbReference type="ChEBI" id="CHEBI:37565"/>
    </ligand>
</feature>
<dbReference type="InterPro" id="IPR018948">
    <property type="entry name" value="GTP-bd_TrmE_N"/>
</dbReference>
<dbReference type="SUPFAM" id="SSF52540">
    <property type="entry name" value="P-loop containing nucleoside triphosphate hydrolases"/>
    <property type="match status" value="1"/>
</dbReference>
<reference evidence="10" key="1">
    <citation type="submission" date="2017-02" db="EMBL/GenBank/DDBJ databases">
        <authorList>
            <person name="Varghese N."/>
            <person name="Submissions S."/>
        </authorList>
    </citation>
    <scope>NUCLEOTIDE SEQUENCE [LARGE SCALE GENOMIC DNA]</scope>
    <source>
        <strain evidence="10">ATCC 700200</strain>
    </source>
</reference>
<comment type="subunit">
    <text evidence="6">Homodimer. Heterotetramer of two MnmE and two MnmG subunits.</text>
</comment>
<keyword evidence="10" id="KW-1185">Reference proteome</keyword>
<dbReference type="RefSeq" id="WP_078815190.1">
    <property type="nucleotide sequence ID" value="NZ_FUYE01000016.1"/>
</dbReference>
<keyword evidence="2 6" id="KW-0819">tRNA processing</keyword>
<evidence type="ECO:0000256" key="2">
    <source>
        <dbReference type="ARBA" id="ARBA00022694"/>
    </source>
</evidence>